<dbReference type="Gene3D" id="3.40.50.1820">
    <property type="entry name" value="alpha/beta hydrolase"/>
    <property type="match status" value="1"/>
</dbReference>
<dbReference type="AlphaFoldDB" id="A0A0D1X0Q2"/>
<evidence type="ECO:0000259" key="2">
    <source>
        <dbReference type="Pfam" id="PF07859"/>
    </source>
</evidence>
<keyword evidence="1" id="KW-0378">Hydrolase</keyword>
<dbReference type="GO" id="GO:0016787">
    <property type="term" value="F:hydrolase activity"/>
    <property type="evidence" value="ECO:0007669"/>
    <property type="project" value="UniProtKB-KW"/>
</dbReference>
<dbReference type="STRING" id="1016849.A0A0D1X0Q2"/>
<organism evidence="3 4">
    <name type="scientific">Exophiala sideris</name>
    <dbReference type="NCBI Taxonomy" id="1016849"/>
    <lineage>
        <taxon>Eukaryota</taxon>
        <taxon>Fungi</taxon>
        <taxon>Dikarya</taxon>
        <taxon>Ascomycota</taxon>
        <taxon>Pezizomycotina</taxon>
        <taxon>Eurotiomycetes</taxon>
        <taxon>Chaetothyriomycetidae</taxon>
        <taxon>Chaetothyriales</taxon>
        <taxon>Herpotrichiellaceae</taxon>
        <taxon>Exophiala</taxon>
    </lineage>
</organism>
<accession>A0A0D1X0Q2</accession>
<feature type="domain" description="Alpha/beta hydrolase fold-3" evidence="2">
    <location>
        <begin position="101"/>
        <end position="301"/>
    </location>
</feature>
<evidence type="ECO:0000313" key="3">
    <source>
        <dbReference type="EMBL" id="KIV81006.1"/>
    </source>
</evidence>
<evidence type="ECO:0000256" key="1">
    <source>
        <dbReference type="ARBA" id="ARBA00022801"/>
    </source>
</evidence>
<dbReference type="InterPro" id="IPR013094">
    <property type="entry name" value="AB_hydrolase_3"/>
</dbReference>
<name>A0A0D1X0Q2_9EURO</name>
<proteinExistence type="predicted"/>
<protein>
    <recommendedName>
        <fullName evidence="2">Alpha/beta hydrolase fold-3 domain-containing protein</fullName>
    </recommendedName>
</protein>
<sequence>MRATQDSNPIFLMDSSIAACSWGSVATSQRQVDEISKNALQLPIAELRAFGYRPPPLPRDAPVSGKDIEKSSLDIVVRDGTEIRLAIYKPIGAVSNALLFFNIHGGGWVLGQPETEEAQNRMIALKNKAVVVSVDYRKAPEYPYPTPLNDCYDAFHWCVRNARSLGANPQYILVGGGSAGANLSTVLVLKARAENVTGILGQVLNIPVTCHPKHFPTRKYHYHSYTQNANAPIVDAWKMNWFWNQYLSACDEDVASDPSVSPLLASTKALTELPPTLIQVAGMDPLRDEGLAYGEALKASG</sequence>
<dbReference type="PANTHER" id="PTHR48081">
    <property type="entry name" value="AB HYDROLASE SUPERFAMILY PROTEIN C4A8.06C"/>
    <property type="match status" value="1"/>
</dbReference>
<gene>
    <name evidence="3" type="ORF">PV11_08460</name>
</gene>
<dbReference type="Pfam" id="PF07859">
    <property type="entry name" value="Abhydrolase_3"/>
    <property type="match status" value="1"/>
</dbReference>
<dbReference type="PANTHER" id="PTHR48081:SF8">
    <property type="entry name" value="ALPHA_BETA HYDROLASE FOLD-3 DOMAIN-CONTAINING PROTEIN-RELATED"/>
    <property type="match status" value="1"/>
</dbReference>
<dbReference type="InterPro" id="IPR029058">
    <property type="entry name" value="AB_hydrolase_fold"/>
</dbReference>
<dbReference type="InterPro" id="IPR050300">
    <property type="entry name" value="GDXG_lipolytic_enzyme"/>
</dbReference>
<dbReference type="Proteomes" id="UP000053599">
    <property type="component" value="Unassembled WGS sequence"/>
</dbReference>
<dbReference type="OrthoDB" id="4139065at2759"/>
<dbReference type="SUPFAM" id="SSF53474">
    <property type="entry name" value="alpha/beta-Hydrolases"/>
    <property type="match status" value="1"/>
</dbReference>
<dbReference type="EMBL" id="KN846953">
    <property type="protein sequence ID" value="KIV81006.1"/>
    <property type="molecule type" value="Genomic_DNA"/>
</dbReference>
<dbReference type="HOGENOM" id="CLU_012494_6_0_1"/>
<reference evidence="3 4" key="1">
    <citation type="submission" date="2015-01" db="EMBL/GenBank/DDBJ databases">
        <title>The Genome Sequence of Exophiala sideris CBS121828.</title>
        <authorList>
            <consortium name="The Broad Institute Genomics Platform"/>
            <person name="Cuomo C."/>
            <person name="de Hoog S."/>
            <person name="Gorbushina A."/>
            <person name="Stielow B."/>
            <person name="Teixiera M."/>
            <person name="Abouelleil A."/>
            <person name="Chapman S.B."/>
            <person name="Priest M."/>
            <person name="Young S.K."/>
            <person name="Wortman J."/>
            <person name="Nusbaum C."/>
            <person name="Birren B."/>
        </authorList>
    </citation>
    <scope>NUCLEOTIDE SEQUENCE [LARGE SCALE GENOMIC DNA]</scope>
    <source>
        <strain evidence="3 4">CBS 121828</strain>
    </source>
</reference>
<evidence type="ECO:0000313" key="4">
    <source>
        <dbReference type="Proteomes" id="UP000053599"/>
    </source>
</evidence>